<feature type="domain" description="ABC transporter" evidence="5">
    <location>
        <begin position="6"/>
        <end position="237"/>
    </location>
</feature>
<reference evidence="6" key="1">
    <citation type="journal article" date="2014" name="Genome Biol. Evol.">
        <title>Pangenome evidence for extensive interdomain horizontal transfer affecting lineage core and shell genes in uncultured planktonic thaumarchaeota and euryarchaeota.</title>
        <authorList>
            <person name="Deschamps P."/>
            <person name="Zivanovic Y."/>
            <person name="Moreira D."/>
            <person name="Rodriguez-Valera F."/>
            <person name="Lopez-Garcia P."/>
        </authorList>
    </citation>
    <scope>NUCLEOTIDE SEQUENCE</scope>
</reference>
<keyword evidence="2" id="KW-0813">Transport</keyword>
<evidence type="ECO:0000256" key="1">
    <source>
        <dbReference type="ARBA" id="ARBA00005417"/>
    </source>
</evidence>
<organism evidence="6">
    <name type="scientific">uncultured marine group II/III euryarchaeote KM3_149_A03</name>
    <dbReference type="NCBI Taxonomy" id="1457884"/>
    <lineage>
        <taxon>Archaea</taxon>
        <taxon>Methanobacteriati</taxon>
        <taxon>Methanobacteriota</taxon>
        <taxon>environmental samples</taxon>
    </lineage>
</organism>
<dbReference type="EMBL" id="KF900622">
    <property type="protein sequence ID" value="AIF01488.1"/>
    <property type="molecule type" value="Genomic_DNA"/>
</dbReference>
<dbReference type="SUPFAM" id="SSF52540">
    <property type="entry name" value="P-loop containing nucleoside triphosphate hydrolases"/>
    <property type="match status" value="1"/>
</dbReference>
<evidence type="ECO:0000256" key="4">
    <source>
        <dbReference type="ARBA" id="ARBA00022840"/>
    </source>
</evidence>
<dbReference type="GO" id="GO:0005524">
    <property type="term" value="F:ATP binding"/>
    <property type="evidence" value="ECO:0007669"/>
    <property type="project" value="UniProtKB-KW"/>
</dbReference>
<dbReference type="AlphaFoldDB" id="A0A075GIV0"/>
<sequence length="280" mass="30859">MSRTILSVRGVSKSFGEVHALKDVSLDLHRGDVVGLVGGNGAGKTTLLRLLCGLYQPTLGDVVHLDTSGIEHPVAEVRSNLGVVPESTGLYARLTAWENIRYHSRLNGISDKQAWNRTFRIARELDIEDDLQRPTRGFSRGMRQKTALIRALSHDPELLLLDEPTGGLDVTSARKVRALVRKLGEEGRTVIYSTHKLNEAEAVCDRIIIIHNGTLRADGTPAELMNETDAPTLEEAFVRLTQDASREVETPEPASKFQQFWSHLTTRVKKPPGNGGENDA</sequence>
<dbReference type="Gene3D" id="3.40.50.300">
    <property type="entry name" value="P-loop containing nucleotide triphosphate hydrolases"/>
    <property type="match status" value="1"/>
</dbReference>
<dbReference type="PANTHER" id="PTHR42711:SF5">
    <property type="entry name" value="ABC TRANSPORTER ATP-BINDING PROTEIN NATA"/>
    <property type="match status" value="1"/>
</dbReference>
<keyword evidence="4" id="KW-0067">ATP-binding</keyword>
<name>A0A075GIV0_9EURY</name>
<dbReference type="PANTHER" id="PTHR42711">
    <property type="entry name" value="ABC TRANSPORTER ATP-BINDING PROTEIN"/>
    <property type="match status" value="1"/>
</dbReference>
<evidence type="ECO:0000256" key="2">
    <source>
        <dbReference type="ARBA" id="ARBA00022448"/>
    </source>
</evidence>
<dbReference type="SMART" id="SM00382">
    <property type="entry name" value="AAA"/>
    <property type="match status" value="1"/>
</dbReference>
<evidence type="ECO:0000259" key="5">
    <source>
        <dbReference type="PROSITE" id="PS50893"/>
    </source>
</evidence>
<dbReference type="InterPro" id="IPR003439">
    <property type="entry name" value="ABC_transporter-like_ATP-bd"/>
</dbReference>
<dbReference type="GO" id="GO:0016887">
    <property type="term" value="F:ATP hydrolysis activity"/>
    <property type="evidence" value="ECO:0007669"/>
    <property type="project" value="InterPro"/>
</dbReference>
<proteinExistence type="inferred from homology"/>
<keyword evidence="3" id="KW-0547">Nucleotide-binding</keyword>
<dbReference type="InterPro" id="IPR050763">
    <property type="entry name" value="ABC_transporter_ATP-binding"/>
</dbReference>
<dbReference type="InterPro" id="IPR027417">
    <property type="entry name" value="P-loop_NTPase"/>
</dbReference>
<evidence type="ECO:0000256" key="3">
    <source>
        <dbReference type="ARBA" id="ARBA00022741"/>
    </source>
</evidence>
<evidence type="ECO:0000313" key="6">
    <source>
        <dbReference type="EMBL" id="AIF01488.1"/>
    </source>
</evidence>
<dbReference type="CDD" id="cd03230">
    <property type="entry name" value="ABC_DR_subfamily_A"/>
    <property type="match status" value="1"/>
</dbReference>
<dbReference type="PROSITE" id="PS50893">
    <property type="entry name" value="ABC_TRANSPORTER_2"/>
    <property type="match status" value="1"/>
</dbReference>
<accession>A0A075GIV0</accession>
<comment type="similarity">
    <text evidence="1">Belongs to the ABC transporter superfamily.</text>
</comment>
<dbReference type="Pfam" id="PF00005">
    <property type="entry name" value="ABC_tran"/>
    <property type="match status" value="1"/>
</dbReference>
<gene>
    <name evidence="6" type="primary">natA</name>
</gene>
<protein>
    <submittedName>
        <fullName evidence="6">ABC transporter-like protein (NatA)</fullName>
    </submittedName>
</protein>
<dbReference type="InterPro" id="IPR003593">
    <property type="entry name" value="AAA+_ATPase"/>
</dbReference>